<evidence type="ECO:0000259" key="4">
    <source>
        <dbReference type="PROSITE" id="PS51755"/>
    </source>
</evidence>
<feature type="transmembrane region" description="Helical" evidence="3">
    <location>
        <begin position="167"/>
        <end position="186"/>
    </location>
</feature>
<organism evidence="5 6">
    <name type="scientific">Pectobacterium atrosepticum (strain SCRI 1043 / ATCC BAA-672)</name>
    <name type="common">Erwinia carotovora subsp. atroseptica</name>
    <dbReference type="NCBI Taxonomy" id="218491"/>
    <lineage>
        <taxon>Bacteria</taxon>
        <taxon>Pseudomonadati</taxon>
        <taxon>Pseudomonadota</taxon>
        <taxon>Gammaproteobacteria</taxon>
        <taxon>Enterobacterales</taxon>
        <taxon>Pectobacteriaceae</taxon>
        <taxon>Pectobacterium</taxon>
    </lineage>
</organism>
<dbReference type="SUPFAM" id="SSF46894">
    <property type="entry name" value="C-terminal effector domain of the bipartite response regulators"/>
    <property type="match status" value="1"/>
</dbReference>
<dbReference type="SMART" id="SM00862">
    <property type="entry name" value="Trans_reg_C"/>
    <property type="match status" value="1"/>
</dbReference>
<dbReference type="GO" id="GO:0006355">
    <property type="term" value="P:regulation of DNA-templated transcription"/>
    <property type="evidence" value="ECO:0007669"/>
    <property type="project" value="InterPro"/>
</dbReference>
<reference evidence="5" key="1">
    <citation type="submission" date="2004-02" db="EMBL/GenBank/DDBJ databases">
        <title>The genome sequence of the enterobacterial phytopathogen Erwinia carotovora subsp. atroseptica SCRI1043 and functional genomic identification of novel virulence factors.</title>
        <authorList>
            <person name="Bell K.S."/>
            <person name="Sebaihia M."/>
            <person name="Pritchard L."/>
            <person name="Holden M."/>
            <person name="Hyman L.J."/>
            <person name="Holeva M.C."/>
            <person name="Thomson N.R."/>
            <person name="Bentley S.D."/>
            <person name="Churcher C."/>
            <person name="Mungall K."/>
            <person name="Atkin R."/>
            <person name="Bason N."/>
            <person name="Brooks K."/>
            <person name="Chillingworth T."/>
            <person name="Clark K."/>
            <person name="Doggett J."/>
            <person name="Fraser A."/>
            <person name="Hance Z."/>
            <person name="Hauser H."/>
            <person name="Jagels K."/>
            <person name="Moule S."/>
            <person name="Norbertczak H."/>
            <person name="Ormond D."/>
            <person name="Price C."/>
            <person name="Quail M.A."/>
            <person name="Sanders M."/>
            <person name="Walker D."/>
            <person name="Whitehead S."/>
            <person name="Salmond G.P.C."/>
            <person name="Birch P.R.J."/>
            <person name="Barrell B.G."/>
            <person name="Parkhill J."/>
            <person name="Toth I.K."/>
        </authorList>
    </citation>
    <scope>NUCLEOTIDE SEQUENCE</scope>
    <source>
        <strain evidence="5">SCRI1043</strain>
    </source>
</reference>
<dbReference type="GO" id="GO:0003677">
    <property type="term" value="F:DNA binding"/>
    <property type="evidence" value="ECO:0007669"/>
    <property type="project" value="UniProtKB-UniRule"/>
</dbReference>
<dbReference type="InterPro" id="IPR036388">
    <property type="entry name" value="WH-like_DNA-bd_sf"/>
</dbReference>
<evidence type="ECO:0000256" key="1">
    <source>
        <dbReference type="ARBA" id="ARBA00023125"/>
    </source>
</evidence>
<dbReference type="Proteomes" id="UP000007966">
    <property type="component" value="Chromosome"/>
</dbReference>
<keyword evidence="3" id="KW-1133">Transmembrane helix</keyword>
<dbReference type="KEGG" id="eca:ECA0944"/>
<evidence type="ECO:0000256" key="2">
    <source>
        <dbReference type="PROSITE-ProRule" id="PRU01091"/>
    </source>
</evidence>
<dbReference type="Pfam" id="PF00486">
    <property type="entry name" value="Trans_reg_C"/>
    <property type="match status" value="1"/>
</dbReference>
<feature type="domain" description="OmpR/PhoB-type" evidence="4">
    <location>
        <begin position="10"/>
        <end position="113"/>
    </location>
</feature>
<dbReference type="InterPro" id="IPR001867">
    <property type="entry name" value="OmpR/PhoB-type_DNA-bd"/>
</dbReference>
<dbReference type="AlphaFoldDB" id="Q6D8M8"/>
<keyword evidence="3" id="KW-0472">Membrane</keyword>
<keyword evidence="1 2" id="KW-0238">DNA-binding</keyword>
<dbReference type="EMBL" id="BX950851">
    <property type="protein sequence ID" value="CAG73856.1"/>
    <property type="molecule type" value="Genomic_DNA"/>
</dbReference>
<evidence type="ECO:0000256" key="3">
    <source>
        <dbReference type="SAM" id="Phobius"/>
    </source>
</evidence>
<keyword evidence="6" id="KW-1185">Reference proteome</keyword>
<dbReference type="PROSITE" id="PS51755">
    <property type="entry name" value="OMPR_PHOB"/>
    <property type="match status" value="1"/>
</dbReference>
<gene>
    <name evidence="5" type="ordered locus">ECA0944</name>
</gene>
<dbReference type="eggNOG" id="COG3710">
    <property type="taxonomic scope" value="Bacteria"/>
</dbReference>
<accession>Q6D8M8</accession>
<sequence>MPLILMEKGRMVYLINDLIIFNEGEGTLAWIERENEATSVNFPISRLLCLLIENQGVTLSRDFLLTEALEKHALCPSLNNLNNYLSLLRKVLREFDLSDSIVTIPKMGIVFNAESIVLHLKKDMGEEEKEKLNQEAEDEFGENFYEEKKPFSIEHHAIPEPVRKQQYIKFLLIWAAIVGVFLLVLANVNRFSYRHLADVKMKGKCDLFYLYDSVGYPLPTDYENLCLDNTLFFLSKKIVISEMLDKKCEIVISCKKDGKRCVTYVNN</sequence>
<protein>
    <submittedName>
        <fullName evidence="5">Membrane protein</fullName>
    </submittedName>
</protein>
<evidence type="ECO:0000313" key="5">
    <source>
        <dbReference type="EMBL" id="CAG73856.1"/>
    </source>
</evidence>
<proteinExistence type="predicted"/>
<keyword evidence="3" id="KW-0812">Transmembrane</keyword>
<name>Q6D8M8_PECAS</name>
<dbReference type="Gene3D" id="1.10.10.10">
    <property type="entry name" value="Winged helix-like DNA-binding domain superfamily/Winged helix DNA-binding domain"/>
    <property type="match status" value="1"/>
</dbReference>
<dbReference type="HOGENOM" id="CLU_1089267_0_0_6"/>
<evidence type="ECO:0000313" key="6">
    <source>
        <dbReference type="Proteomes" id="UP000007966"/>
    </source>
</evidence>
<feature type="DNA-binding region" description="OmpR/PhoB-type" evidence="2">
    <location>
        <begin position="10"/>
        <end position="113"/>
    </location>
</feature>
<dbReference type="GO" id="GO:0000160">
    <property type="term" value="P:phosphorelay signal transduction system"/>
    <property type="evidence" value="ECO:0007669"/>
    <property type="project" value="InterPro"/>
</dbReference>
<dbReference type="InterPro" id="IPR016032">
    <property type="entry name" value="Sig_transdc_resp-reg_C-effctor"/>
</dbReference>